<dbReference type="PANTHER" id="PTHR46018">
    <property type="entry name" value="ZINC PHOSPHODIESTERASE ELAC PROTEIN 1"/>
    <property type="match status" value="1"/>
</dbReference>
<protein>
    <submittedName>
        <fullName evidence="5">MBL fold metallo-hydrolase</fullName>
    </submittedName>
</protein>
<dbReference type="Proteomes" id="UP001619911">
    <property type="component" value="Unassembled WGS sequence"/>
</dbReference>
<dbReference type="Gene3D" id="3.60.15.10">
    <property type="entry name" value="Ribonuclease Z/Hydroxyacylglutathione hydrolase-like"/>
    <property type="match status" value="1"/>
</dbReference>
<comment type="caution">
    <text evidence="5">The sequence shown here is derived from an EMBL/GenBank/DDBJ whole genome shotgun (WGS) entry which is preliminary data.</text>
</comment>
<evidence type="ECO:0000259" key="4">
    <source>
        <dbReference type="Pfam" id="PF12706"/>
    </source>
</evidence>
<evidence type="ECO:0000313" key="6">
    <source>
        <dbReference type="Proteomes" id="UP001619911"/>
    </source>
</evidence>
<dbReference type="SUPFAM" id="SSF56281">
    <property type="entry name" value="Metallo-hydrolase/oxidoreductase"/>
    <property type="match status" value="1"/>
</dbReference>
<gene>
    <name evidence="5" type="ORF">QYG89_12140</name>
</gene>
<name>A0ABW8IB85_9BACI</name>
<dbReference type="Pfam" id="PF12706">
    <property type="entry name" value="Lactamase_B_2"/>
    <property type="match status" value="1"/>
</dbReference>
<evidence type="ECO:0000256" key="3">
    <source>
        <dbReference type="ARBA" id="ARBA00022833"/>
    </source>
</evidence>
<keyword evidence="1" id="KW-0540">Nuclease</keyword>
<evidence type="ECO:0000256" key="1">
    <source>
        <dbReference type="ARBA" id="ARBA00022759"/>
    </source>
</evidence>
<keyword evidence="3" id="KW-0862">Zinc</keyword>
<keyword evidence="2" id="KW-0378">Hydrolase</keyword>
<dbReference type="EMBL" id="JAUIYO010000010">
    <property type="protein sequence ID" value="MFK2826404.1"/>
    <property type="molecule type" value="Genomic_DNA"/>
</dbReference>
<reference evidence="5 6" key="1">
    <citation type="submission" date="2023-07" db="EMBL/GenBank/DDBJ databases">
        <title>Bacillus lucianemedeirus sp. nov, a new species isolated from an immunobiological production facility.</title>
        <authorList>
            <person name="Costa L.V."/>
            <person name="Miranda R.V.S.L."/>
            <person name="Brandao M.L.L."/>
            <person name="Reis C.M.F."/>
            <person name="Frazao A.M."/>
            <person name="Cruz F.V."/>
            <person name="Baio P.V.P."/>
            <person name="Veras J.F.C."/>
            <person name="Ramos J.N."/>
            <person name="Vieira V."/>
        </authorList>
    </citation>
    <scope>NUCLEOTIDE SEQUENCE [LARGE SCALE GENOMIC DNA]</scope>
    <source>
        <strain evidence="5 6">B190/17</strain>
    </source>
</reference>
<keyword evidence="1" id="KW-0255">Endonuclease</keyword>
<evidence type="ECO:0000313" key="5">
    <source>
        <dbReference type="EMBL" id="MFK2826404.1"/>
    </source>
</evidence>
<sequence>MADVKITMLGTGSPRPDLERSGPSQVLTIDDRHILIDCGEGTTAQLMRAGIAPESIQYLFMTHLHSDHVFGYGQFLLGGWGLGRRKLTVVGPKGMKHFHETIINLFEEDITYRTSLGRPGNGVLDVNIIEIDESGEVSCGLPWKISAAQMVHNVLTYGYRFEIEEKTVVLSGDTAPTPAIVELSKGADILVMDACLAPTGVYRNTKSAELQKIWDNLQKEHCSPQQAGEISKEAGVKTLVLTHFLPNIIEEEAKQQAAEVFGGEVIVGKDLQVITVKKSVSTSAFT</sequence>
<dbReference type="PANTHER" id="PTHR46018:SF2">
    <property type="entry name" value="ZINC PHOSPHODIESTERASE ELAC PROTEIN 1"/>
    <property type="match status" value="1"/>
</dbReference>
<keyword evidence="6" id="KW-1185">Reference proteome</keyword>
<dbReference type="CDD" id="cd07719">
    <property type="entry name" value="arylsulfatase_AtsA-like_MBL-fold"/>
    <property type="match status" value="1"/>
</dbReference>
<dbReference type="InterPro" id="IPR036866">
    <property type="entry name" value="RibonucZ/Hydroxyglut_hydro"/>
</dbReference>
<dbReference type="RefSeq" id="WP_404317701.1">
    <property type="nucleotide sequence ID" value="NZ_JAUIYO010000010.1"/>
</dbReference>
<organism evidence="5 6">
    <name type="scientific">Bacillus lumedeiriae</name>
    <dbReference type="NCBI Taxonomy" id="3058829"/>
    <lineage>
        <taxon>Bacteria</taxon>
        <taxon>Bacillati</taxon>
        <taxon>Bacillota</taxon>
        <taxon>Bacilli</taxon>
        <taxon>Bacillales</taxon>
        <taxon>Bacillaceae</taxon>
        <taxon>Bacillus</taxon>
    </lineage>
</organism>
<dbReference type="InterPro" id="IPR001279">
    <property type="entry name" value="Metallo-B-lactamas"/>
</dbReference>
<feature type="domain" description="Metallo-beta-lactamase" evidence="4">
    <location>
        <begin position="32"/>
        <end position="244"/>
    </location>
</feature>
<dbReference type="InterPro" id="IPR044094">
    <property type="entry name" value="AtsA-like_MBL-fold"/>
</dbReference>
<evidence type="ECO:0000256" key="2">
    <source>
        <dbReference type="ARBA" id="ARBA00022801"/>
    </source>
</evidence>
<proteinExistence type="predicted"/>
<accession>A0ABW8IB85</accession>